<evidence type="ECO:0000313" key="1">
    <source>
        <dbReference type="EMBL" id="TEB27344.1"/>
    </source>
</evidence>
<proteinExistence type="predicted"/>
<protein>
    <submittedName>
        <fullName evidence="1">Uncharacterized protein</fullName>
    </submittedName>
</protein>
<keyword evidence="2" id="KW-1185">Reference proteome</keyword>
<comment type="caution">
    <text evidence="1">The sequence shown here is derived from an EMBL/GenBank/DDBJ whole genome shotgun (WGS) entry which is preliminary data.</text>
</comment>
<name>A0A4Y7T0B2_COPMI</name>
<dbReference type="AlphaFoldDB" id="A0A4Y7T0B2"/>
<dbReference type="Proteomes" id="UP000298030">
    <property type="component" value="Unassembled WGS sequence"/>
</dbReference>
<dbReference type="OrthoDB" id="3237761at2759"/>
<gene>
    <name evidence="1" type="ORF">FA13DRAFT_1794761</name>
</gene>
<evidence type="ECO:0000313" key="2">
    <source>
        <dbReference type="Proteomes" id="UP000298030"/>
    </source>
</evidence>
<accession>A0A4Y7T0B2</accession>
<sequence length="62" mass="6630">MQSPSRNAFASGTRVFFWNAEGQVVYVTVMSVSQSSGTCMLHLRTDDGRGLSLPAAGVSHVQ</sequence>
<reference evidence="1 2" key="1">
    <citation type="journal article" date="2019" name="Nat. Ecol. Evol.">
        <title>Megaphylogeny resolves global patterns of mushroom evolution.</title>
        <authorList>
            <person name="Varga T."/>
            <person name="Krizsan K."/>
            <person name="Foldi C."/>
            <person name="Dima B."/>
            <person name="Sanchez-Garcia M."/>
            <person name="Sanchez-Ramirez S."/>
            <person name="Szollosi G.J."/>
            <person name="Szarkandi J.G."/>
            <person name="Papp V."/>
            <person name="Albert L."/>
            <person name="Andreopoulos W."/>
            <person name="Angelini C."/>
            <person name="Antonin V."/>
            <person name="Barry K.W."/>
            <person name="Bougher N.L."/>
            <person name="Buchanan P."/>
            <person name="Buyck B."/>
            <person name="Bense V."/>
            <person name="Catcheside P."/>
            <person name="Chovatia M."/>
            <person name="Cooper J."/>
            <person name="Damon W."/>
            <person name="Desjardin D."/>
            <person name="Finy P."/>
            <person name="Geml J."/>
            <person name="Haridas S."/>
            <person name="Hughes K."/>
            <person name="Justo A."/>
            <person name="Karasinski D."/>
            <person name="Kautmanova I."/>
            <person name="Kiss B."/>
            <person name="Kocsube S."/>
            <person name="Kotiranta H."/>
            <person name="LaButti K.M."/>
            <person name="Lechner B.E."/>
            <person name="Liimatainen K."/>
            <person name="Lipzen A."/>
            <person name="Lukacs Z."/>
            <person name="Mihaltcheva S."/>
            <person name="Morgado L.N."/>
            <person name="Niskanen T."/>
            <person name="Noordeloos M.E."/>
            <person name="Ohm R.A."/>
            <person name="Ortiz-Santana B."/>
            <person name="Ovrebo C."/>
            <person name="Racz N."/>
            <person name="Riley R."/>
            <person name="Savchenko A."/>
            <person name="Shiryaev A."/>
            <person name="Soop K."/>
            <person name="Spirin V."/>
            <person name="Szebenyi C."/>
            <person name="Tomsovsky M."/>
            <person name="Tulloss R.E."/>
            <person name="Uehling J."/>
            <person name="Grigoriev I.V."/>
            <person name="Vagvolgyi C."/>
            <person name="Papp T."/>
            <person name="Martin F.M."/>
            <person name="Miettinen O."/>
            <person name="Hibbett D.S."/>
            <person name="Nagy L.G."/>
        </authorList>
    </citation>
    <scope>NUCLEOTIDE SEQUENCE [LARGE SCALE GENOMIC DNA]</scope>
    <source>
        <strain evidence="1 2">FP101781</strain>
    </source>
</reference>
<dbReference type="EMBL" id="QPFP01000040">
    <property type="protein sequence ID" value="TEB27344.1"/>
    <property type="molecule type" value="Genomic_DNA"/>
</dbReference>
<organism evidence="1 2">
    <name type="scientific">Coprinellus micaceus</name>
    <name type="common">Glistening ink-cap mushroom</name>
    <name type="synonym">Coprinus micaceus</name>
    <dbReference type="NCBI Taxonomy" id="71717"/>
    <lineage>
        <taxon>Eukaryota</taxon>
        <taxon>Fungi</taxon>
        <taxon>Dikarya</taxon>
        <taxon>Basidiomycota</taxon>
        <taxon>Agaricomycotina</taxon>
        <taxon>Agaricomycetes</taxon>
        <taxon>Agaricomycetidae</taxon>
        <taxon>Agaricales</taxon>
        <taxon>Agaricineae</taxon>
        <taxon>Psathyrellaceae</taxon>
        <taxon>Coprinellus</taxon>
    </lineage>
</organism>